<reference evidence="1 2" key="1">
    <citation type="submission" date="2020-08" db="EMBL/GenBank/DDBJ databases">
        <title>Genome public.</title>
        <authorList>
            <person name="Liu C."/>
            <person name="Sun Q."/>
        </authorList>
    </citation>
    <scope>NUCLEOTIDE SEQUENCE [LARGE SCALE GENOMIC DNA]</scope>
    <source>
        <strain evidence="1 2">NSJ-71</strain>
    </source>
</reference>
<sequence length="62" mass="7181">MYFYCIYSDLMEELLEYVDIENPIISVKYVNNDGSVITEKSFDKSILEETTSDVNSNDEKSV</sequence>
<proteinExistence type="predicted"/>
<dbReference type="EMBL" id="JACOPS010000003">
    <property type="protein sequence ID" value="MBC5728514.1"/>
    <property type="molecule type" value="Genomic_DNA"/>
</dbReference>
<evidence type="ECO:0000313" key="2">
    <source>
        <dbReference type="Proteomes" id="UP000636755"/>
    </source>
</evidence>
<evidence type="ECO:0000313" key="1">
    <source>
        <dbReference type="EMBL" id="MBC5728514.1"/>
    </source>
</evidence>
<comment type="caution">
    <text evidence="1">The sequence shown here is derived from an EMBL/GenBank/DDBJ whole genome shotgun (WGS) entry which is preliminary data.</text>
</comment>
<organism evidence="1 2">
    <name type="scientific">Ruminococcus intestinalis</name>
    <dbReference type="NCBI Taxonomy" id="2763066"/>
    <lineage>
        <taxon>Bacteria</taxon>
        <taxon>Bacillati</taxon>
        <taxon>Bacillota</taxon>
        <taxon>Clostridia</taxon>
        <taxon>Eubacteriales</taxon>
        <taxon>Oscillospiraceae</taxon>
        <taxon>Ruminococcus</taxon>
    </lineage>
</organism>
<name>A0ABR7HLZ4_9FIRM</name>
<accession>A0ABR7HLZ4</accession>
<dbReference type="Proteomes" id="UP000636755">
    <property type="component" value="Unassembled WGS sequence"/>
</dbReference>
<keyword evidence="2" id="KW-1185">Reference proteome</keyword>
<gene>
    <name evidence="1" type="ORF">H8R91_08280</name>
</gene>
<protein>
    <submittedName>
        <fullName evidence="1">Uncharacterized protein</fullName>
    </submittedName>
</protein>
<dbReference type="RefSeq" id="WP_186935629.1">
    <property type="nucleotide sequence ID" value="NZ_JACOPS010000003.1"/>
</dbReference>